<evidence type="ECO:0000256" key="2">
    <source>
        <dbReference type="ARBA" id="ARBA00023163"/>
    </source>
</evidence>
<name>A0A0D2HQQ9_CLAB1</name>
<dbReference type="CDD" id="cd12148">
    <property type="entry name" value="fungal_TF_MHR"/>
    <property type="match status" value="1"/>
</dbReference>
<dbReference type="GO" id="GO:0008270">
    <property type="term" value="F:zinc ion binding"/>
    <property type="evidence" value="ECO:0007669"/>
    <property type="project" value="InterPro"/>
</dbReference>
<keyword evidence="3" id="KW-0539">Nucleus</keyword>
<dbReference type="GO" id="GO:0006351">
    <property type="term" value="P:DNA-templated transcription"/>
    <property type="evidence" value="ECO:0007669"/>
    <property type="project" value="InterPro"/>
</dbReference>
<dbReference type="InterPro" id="IPR007219">
    <property type="entry name" value="XnlR_reg_dom"/>
</dbReference>
<dbReference type="OrthoDB" id="4117959at2759"/>
<dbReference type="PANTHER" id="PTHR47424">
    <property type="entry name" value="REGULATORY PROTEIN GAL4"/>
    <property type="match status" value="1"/>
</dbReference>
<dbReference type="GeneID" id="27695775"/>
<dbReference type="Proteomes" id="UP000053789">
    <property type="component" value="Unassembled WGS sequence"/>
</dbReference>
<feature type="region of interest" description="Disordered" evidence="4">
    <location>
        <begin position="26"/>
        <end position="53"/>
    </location>
</feature>
<feature type="compositionally biased region" description="Polar residues" evidence="4">
    <location>
        <begin position="41"/>
        <end position="53"/>
    </location>
</feature>
<organism evidence="6 7">
    <name type="scientific">Cladophialophora bantiana (strain ATCC 10958 / CBS 173.52 / CDC B-1940 / NIH 8579)</name>
    <name type="common">Xylohypha bantiana</name>
    <dbReference type="NCBI Taxonomy" id="1442370"/>
    <lineage>
        <taxon>Eukaryota</taxon>
        <taxon>Fungi</taxon>
        <taxon>Dikarya</taxon>
        <taxon>Ascomycota</taxon>
        <taxon>Pezizomycotina</taxon>
        <taxon>Eurotiomycetes</taxon>
        <taxon>Chaetothyriomycetidae</taxon>
        <taxon>Chaetothyriales</taxon>
        <taxon>Herpotrichiellaceae</taxon>
        <taxon>Cladophialophora</taxon>
    </lineage>
</organism>
<protein>
    <recommendedName>
        <fullName evidence="5">Xylanolytic transcriptional activator regulatory domain-containing protein</fullName>
    </recommendedName>
</protein>
<dbReference type="SMART" id="SM00906">
    <property type="entry name" value="Fungal_trans"/>
    <property type="match status" value="1"/>
</dbReference>
<dbReference type="InterPro" id="IPR051127">
    <property type="entry name" value="Fungal_SecMet_Regulators"/>
</dbReference>
<dbReference type="VEuPathDB" id="FungiDB:Z519_02847"/>
<evidence type="ECO:0000256" key="4">
    <source>
        <dbReference type="SAM" id="MobiDB-lite"/>
    </source>
</evidence>
<keyword evidence="7" id="KW-1185">Reference proteome</keyword>
<dbReference type="HOGENOM" id="CLU_418559_0_0_1"/>
<evidence type="ECO:0000259" key="5">
    <source>
        <dbReference type="SMART" id="SM00906"/>
    </source>
</evidence>
<reference evidence="6" key="1">
    <citation type="submission" date="2015-01" db="EMBL/GenBank/DDBJ databases">
        <title>The Genome Sequence of Cladophialophora bantiana CBS 173.52.</title>
        <authorList>
            <consortium name="The Broad Institute Genomics Platform"/>
            <person name="Cuomo C."/>
            <person name="de Hoog S."/>
            <person name="Gorbushina A."/>
            <person name="Stielow B."/>
            <person name="Teixiera M."/>
            <person name="Abouelleil A."/>
            <person name="Chapman S.B."/>
            <person name="Priest M."/>
            <person name="Young S.K."/>
            <person name="Wortman J."/>
            <person name="Nusbaum C."/>
            <person name="Birren B."/>
        </authorList>
    </citation>
    <scope>NUCLEOTIDE SEQUENCE [LARGE SCALE GENOMIC DNA]</scope>
    <source>
        <strain evidence="6">CBS 173.52</strain>
    </source>
</reference>
<proteinExistence type="predicted"/>
<evidence type="ECO:0000313" key="6">
    <source>
        <dbReference type="EMBL" id="KIW95783.1"/>
    </source>
</evidence>
<dbReference type="Pfam" id="PF04082">
    <property type="entry name" value="Fungal_trans"/>
    <property type="match status" value="1"/>
</dbReference>
<sequence>MSTIVRHFLPDAVLDKESLRQLVTQLHQDDNNRSSNDSNDKNTTPANNTSSAADCHHQTQVGGVNTGLRSPLPATALVEAGLLTSVETAVQLQPASRRSPDRTTSEPYLQRYDCPNELEQGDAGLEPVSAAKLAEYACHHSISAFDAAQTCSPESTRASWTSETEPTESMARVELMNITRYDSGTSWTAFFRKIHSTKGPKYSDALGGSVFRFDELTGSKQVDQVQPTDLPPRAEFERASLKFFAEINCVNYILSYEQFYVYMSDCLDQRHPLSHGVFMLLCLILSFDSKYEEFFSKACEHVEYTFEEGSIASVESLMLLALCRLNRDQRNLAWITLGCASRIAQSLGLHLKESCWEEKSPSIIESRKRLWWSLYDLEICLAYRLGRNPGINPAFCSLDIPSQAMLNMTPYTPPDYHRAVAQLSKITYMIVQDLYGPRAAQICLDSRAEEILSDIQCFWNGLHEYLKPGAPLAASHSRAVHYLGLRYEYTILVATRPSVVSCWKSFGSCSDRLMQRVQLCEAANRRSLLLLKRMAQEGLFSQQNFLDATYVLANALILLLRLVKDPSRELLMEADEYCLLIDMTQHLNIGRVTKRHFEETTREIRSRLGLGGELSTSRDMSVNELLENFMGVNECIWPTWPFNDVDEVDLTTAIP</sequence>
<accession>A0A0D2HQQ9</accession>
<dbReference type="EMBL" id="KN846983">
    <property type="protein sequence ID" value="KIW95783.1"/>
    <property type="molecule type" value="Genomic_DNA"/>
</dbReference>
<dbReference type="RefSeq" id="XP_016622452.1">
    <property type="nucleotide sequence ID" value="XM_016760602.1"/>
</dbReference>
<dbReference type="GO" id="GO:0003677">
    <property type="term" value="F:DNA binding"/>
    <property type="evidence" value="ECO:0007669"/>
    <property type="project" value="InterPro"/>
</dbReference>
<keyword evidence="2" id="KW-0804">Transcription</keyword>
<evidence type="ECO:0000256" key="3">
    <source>
        <dbReference type="ARBA" id="ARBA00023242"/>
    </source>
</evidence>
<keyword evidence="1" id="KW-0805">Transcription regulation</keyword>
<gene>
    <name evidence="6" type="ORF">Z519_02847</name>
</gene>
<dbReference type="AlphaFoldDB" id="A0A0D2HQQ9"/>
<evidence type="ECO:0000313" key="7">
    <source>
        <dbReference type="Proteomes" id="UP000053789"/>
    </source>
</evidence>
<dbReference type="PANTHER" id="PTHR47424:SF6">
    <property type="entry name" value="PROLINE UTILIZATION TRANS-ACTIVATOR"/>
    <property type="match status" value="1"/>
</dbReference>
<evidence type="ECO:0000256" key="1">
    <source>
        <dbReference type="ARBA" id="ARBA00023015"/>
    </source>
</evidence>
<feature type="domain" description="Xylanolytic transcriptional activator regulatory" evidence="5">
    <location>
        <begin position="333"/>
        <end position="407"/>
    </location>
</feature>